<dbReference type="SUPFAM" id="SSF52172">
    <property type="entry name" value="CheY-like"/>
    <property type="match status" value="1"/>
</dbReference>
<evidence type="ECO:0000313" key="10">
    <source>
        <dbReference type="EMBL" id="GLS91835.1"/>
    </source>
</evidence>
<dbReference type="PANTHER" id="PTHR48111">
    <property type="entry name" value="REGULATOR OF RPOS"/>
    <property type="match status" value="1"/>
</dbReference>
<comment type="caution">
    <text evidence="10">The sequence shown here is derived from an EMBL/GenBank/DDBJ whole genome shotgun (WGS) entry which is preliminary data.</text>
</comment>
<gene>
    <name evidence="10" type="primary">parR</name>
    <name evidence="10" type="ORF">GCM10007916_29050</name>
</gene>
<dbReference type="SMART" id="SM00448">
    <property type="entry name" value="REC"/>
    <property type="match status" value="1"/>
</dbReference>
<evidence type="ECO:0000256" key="5">
    <source>
        <dbReference type="ARBA" id="ARBA00023163"/>
    </source>
</evidence>
<evidence type="ECO:0000256" key="7">
    <source>
        <dbReference type="PROSITE-ProRule" id="PRU01091"/>
    </source>
</evidence>
<feature type="modified residue" description="4-aspartylphosphate" evidence="6">
    <location>
        <position position="54"/>
    </location>
</feature>
<evidence type="ECO:0000259" key="8">
    <source>
        <dbReference type="PROSITE" id="PS50110"/>
    </source>
</evidence>
<feature type="domain" description="OmpR/PhoB-type" evidence="9">
    <location>
        <begin position="126"/>
        <end position="225"/>
    </location>
</feature>
<evidence type="ECO:0000259" key="9">
    <source>
        <dbReference type="PROSITE" id="PS51755"/>
    </source>
</evidence>
<name>A0ABQ6E3P6_9GAMM</name>
<feature type="DNA-binding region" description="OmpR/PhoB-type" evidence="7">
    <location>
        <begin position="126"/>
        <end position="225"/>
    </location>
</feature>
<dbReference type="PROSITE" id="PS50110">
    <property type="entry name" value="RESPONSE_REGULATORY"/>
    <property type="match status" value="1"/>
</dbReference>
<dbReference type="PROSITE" id="PS51755">
    <property type="entry name" value="OMPR_PHOB"/>
    <property type="match status" value="1"/>
</dbReference>
<dbReference type="InterPro" id="IPR036388">
    <property type="entry name" value="WH-like_DNA-bd_sf"/>
</dbReference>
<dbReference type="PANTHER" id="PTHR48111:SF1">
    <property type="entry name" value="TWO-COMPONENT RESPONSE REGULATOR ORR33"/>
    <property type="match status" value="1"/>
</dbReference>
<keyword evidence="3" id="KW-0805">Transcription regulation</keyword>
<dbReference type="InterPro" id="IPR016032">
    <property type="entry name" value="Sig_transdc_resp-reg_C-effctor"/>
</dbReference>
<accession>A0ABQ6E3P6</accession>
<dbReference type="CDD" id="cd00383">
    <property type="entry name" value="trans_reg_C"/>
    <property type="match status" value="1"/>
</dbReference>
<evidence type="ECO:0000313" key="11">
    <source>
        <dbReference type="Proteomes" id="UP001157353"/>
    </source>
</evidence>
<dbReference type="Proteomes" id="UP001157353">
    <property type="component" value="Unassembled WGS sequence"/>
</dbReference>
<organism evidence="10 11">
    <name type="scientific">Psychromonas marina</name>
    <dbReference type="NCBI Taxonomy" id="88364"/>
    <lineage>
        <taxon>Bacteria</taxon>
        <taxon>Pseudomonadati</taxon>
        <taxon>Pseudomonadota</taxon>
        <taxon>Gammaproteobacteria</taxon>
        <taxon>Alteromonadales</taxon>
        <taxon>Psychromonadaceae</taxon>
        <taxon>Psychromonas</taxon>
    </lineage>
</organism>
<dbReference type="InterPro" id="IPR001867">
    <property type="entry name" value="OmpR/PhoB-type_DNA-bd"/>
</dbReference>
<protein>
    <submittedName>
        <fullName evidence="10">DNA-binding response regulator</fullName>
    </submittedName>
</protein>
<proteinExistence type="predicted"/>
<dbReference type="InterPro" id="IPR001789">
    <property type="entry name" value="Sig_transdc_resp-reg_receiver"/>
</dbReference>
<sequence length="231" mass="26376">MKKIKVLLLEDDLFIARVVIRRLESENYFVRHSSDIGSMFLNVNKFKFDAIILDMSLPSGDILDSIERLKKIDKFKLLIFTAKEDVKAELRGVKLGIDDYVLKSRGVDILVERLKILLFKSDRAPSPPPPIHGLVVSSKDKSIMYEGALIDMTRNELVIFYVLYRDFNVLITRDELANACYGIEYDGYSRSIDLIISRLRKKINTKMHGCLDIKSVRGGGYKLIVNTLTAV</sequence>
<dbReference type="SUPFAM" id="SSF46894">
    <property type="entry name" value="C-terminal effector domain of the bipartite response regulators"/>
    <property type="match status" value="1"/>
</dbReference>
<dbReference type="Pfam" id="PF00486">
    <property type="entry name" value="Trans_reg_C"/>
    <property type="match status" value="1"/>
</dbReference>
<evidence type="ECO:0000256" key="4">
    <source>
        <dbReference type="ARBA" id="ARBA00023125"/>
    </source>
</evidence>
<reference evidence="11" key="1">
    <citation type="journal article" date="2019" name="Int. J. Syst. Evol. Microbiol.">
        <title>The Global Catalogue of Microorganisms (GCM) 10K type strain sequencing project: providing services to taxonomists for standard genome sequencing and annotation.</title>
        <authorList>
            <consortium name="The Broad Institute Genomics Platform"/>
            <consortium name="The Broad Institute Genome Sequencing Center for Infectious Disease"/>
            <person name="Wu L."/>
            <person name="Ma J."/>
        </authorList>
    </citation>
    <scope>NUCLEOTIDE SEQUENCE [LARGE SCALE GENOMIC DNA]</scope>
    <source>
        <strain evidence="11">NBRC 103166</strain>
    </source>
</reference>
<evidence type="ECO:0000256" key="3">
    <source>
        <dbReference type="ARBA" id="ARBA00023015"/>
    </source>
</evidence>
<evidence type="ECO:0000256" key="1">
    <source>
        <dbReference type="ARBA" id="ARBA00022553"/>
    </source>
</evidence>
<evidence type="ECO:0000256" key="2">
    <source>
        <dbReference type="ARBA" id="ARBA00023012"/>
    </source>
</evidence>
<keyword evidence="2" id="KW-0902">Two-component regulatory system</keyword>
<dbReference type="GO" id="GO:0003677">
    <property type="term" value="F:DNA binding"/>
    <property type="evidence" value="ECO:0007669"/>
    <property type="project" value="UniProtKB-KW"/>
</dbReference>
<feature type="domain" description="Response regulatory" evidence="8">
    <location>
        <begin position="5"/>
        <end position="118"/>
    </location>
</feature>
<keyword evidence="1 6" id="KW-0597">Phosphoprotein</keyword>
<dbReference type="RefSeq" id="WP_284204929.1">
    <property type="nucleotide sequence ID" value="NZ_BSPQ01000015.1"/>
</dbReference>
<dbReference type="Gene3D" id="3.40.50.2300">
    <property type="match status" value="1"/>
</dbReference>
<keyword evidence="4 7" id="KW-0238">DNA-binding</keyword>
<dbReference type="InterPro" id="IPR011006">
    <property type="entry name" value="CheY-like_superfamily"/>
</dbReference>
<keyword evidence="11" id="KW-1185">Reference proteome</keyword>
<dbReference type="InterPro" id="IPR039420">
    <property type="entry name" value="WalR-like"/>
</dbReference>
<dbReference type="EMBL" id="BSPQ01000015">
    <property type="protein sequence ID" value="GLS91835.1"/>
    <property type="molecule type" value="Genomic_DNA"/>
</dbReference>
<keyword evidence="5" id="KW-0804">Transcription</keyword>
<dbReference type="SMART" id="SM00862">
    <property type="entry name" value="Trans_reg_C"/>
    <property type="match status" value="1"/>
</dbReference>
<evidence type="ECO:0000256" key="6">
    <source>
        <dbReference type="PROSITE-ProRule" id="PRU00169"/>
    </source>
</evidence>
<dbReference type="Pfam" id="PF00072">
    <property type="entry name" value="Response_reg"/>
    <property type="match status" value="1"/>
</dbReference>
<dbReference type="Gene3D" id="1.10.10.10">
    <property type="entry name" value="Winged helix-like DNA-binding domain superfamily/Winged helix DNA-binding domain"/>
    <property type="match status" value="1"/>
</dbReference>